<gene>
    <name evidence="2" type="ORF">ACFSJT_07260</name>
</gene>
<sequence length="147" mass="16511">MKSLTLIVFSLALLSNTKTCVSKTIKKNNNPESTIQETEKKKYYINSLNGKDVSEEKLYIIFNNKDTSISGYAGCNTFSSQYTINDDSISLGFPIATKMYCEKKVALEQEFFKALLEIKTKTVTDDVLLLKDKNGNKLLSGTLKLDQ</sequence>
<evidence type="ECO:0000259" key="1">
    <source>
        <dbReference type="Pfam" id="PF03724"/>
    </source>
</evidence>
<dbReference type="InterPro" id="IPR005184">
    <property type="entry name" value="DUF306_Meta_HslJ"/>
</dbReference>
<dbReference type="Pfam" id="PF03724">
    <property type="entry name" value="META"/>
    <property type="match status" value="1"/>
</dbReference>
<dbReference type="PANTHER" id="PTHR35535">
    <property type="entry name" value="HEAT SHOCK PROTEIN HSLJ"/>
    <property type="match status" value="1"/>
</dbReference>
<dbReference type="RefSeq" id="WP_378319574.1">
    <property type="nucleotide sequence ID" value="NZ_JBHUHY010000004.1"/>
</dbReference>
<proteinExistence type="predicted"/>
<keyword evidence="3" id="KW-1185">Reference proteome</keyword>
<evidence type="ECO:0000313" key="3">
    <source>
        <dbReference type="Proteomes" id="UP001597344"/>
    </source>
</evidence>
<protein>
    <submittedName>
        <fullName evidence="2">META domain-containing protein</fullName>
    </submittedName>
</protein>
<dbReference type="InterPro" id="IPR038670">
    <property type="entry name" value="HslJ-like_sf"/>
</dbReference>
<accession>A0ABW5AV36</accession>
<organism evidence="2 3">
    <name type="scientific">Aquimarina celericrescens</name>
    <dbReference type="NCBI Taxonomy" id="1964542"/>
    <lineage>
        <taxon>Bacteria</taxon>
        <taxon>Pseudomonadati</taxon>
        <taxon>Bacteroidota</taxon>
        <taxon>Flavobacteriia</taxon>
        <taxon>Flavobacteriales</taxon>
        <taxon>Flavobacteriaceae</taxon>
        <taxon>Aquimarina</taxon>
    </lineage>
</organism>
<dbReference type="EMBL" id="JBHUHY010000004">
    <property type="protein sequence ID" value="MFD2186586.1"/>
    <property type="molecule type" value="Genomic_DNA"/>
</dbReference>
<name>A0ABW5AV36_9FLAO</name>
<comment type="caution">
    <text evidence="2">The sequence shown here is derived from an EMBL/GenBank/DDBJ whole genome shotgun (WGS) entry which is preliminary data.</text>
</comment>
<dbReference type="Proteomes" id="UP001597344">
    <property type="component" value="Unassembled WGS sequence"/>
</dbReference>
<evidence type="ECO:0000313" key="2">
    <source>
        <dbReference type="EMBL" id="MFD2186586.1"/>
    </source>
</evidence>
<dbReference type="InterPro" id="IPR053147">
    <property type="entry name" value="Hsp_HslJ-like"/>
</dbReference>
<feature type="domain" description="DUF306" evidence="1">
    <location>
        <begin position="37"/>
        <end position="139"/>
    </location>
</feature>
<reference evidence="3" key="1">
    <citation type="journal article" date="2019" name="Int. J. Syst. Evol. Microbiol.">
        <title>The Global Catalogue of Microorganisms (GCM) 10K type strain sequencing project: providing services to taxonomists for standard genome sequencing and annotation.</title>
        <authorList>
            <consortium name="The Broad Institute Genomics Platform"/>
            <consortium name="The Broad Institute Genome Sequencing Center for Infectious Disease"/>
            <person name="Wu L."/>
            <person name="Ma J."/>
        </authorList>
    </citation>
    <scope>NUCLEOTIDE SEQUENCE [LARGE SCALE GENOMIC DNA]</scope>
    <source>
        <strain evidence="3">DT92</strain>
    </source>
</reference>
<dbReference type="Gene3D" id="2.40.128.270">
    <property type="match status" value="1"/>
</dbReference>
<dbReference type="PANTHER" id="PTHR35535:SF2">
    <property type="entry name" value="DUF306 DOMAIN-CONTAINING PROTEIN"/>
    <property type="match status" value="1"/>
</dbReference>